<evidence type="ECO:0000313" key="3">
    <source>
        <dbReference type="Proteomes" id="UP000199696"/>
    </source>
</evidence>
<proteinExistence type="predicted"/>
<dbReference type="AlphaFoldDB" id="A0A1C6V0W8"/>
<sequence>MSYYTAKGRDIEEDPDAPVSARALNAGQLAFQQDLGNSSALEAGQLALAAALAAGAYRPSDGQVNAALGDCIVVDGLTEAVEKLVTTDQAASGGVDSAEYEDGFYDAAGNRVGTVTGTAVVLSYTPHMWQYHSSTTEFHDGTFETSGVIDCTAILNGMTQILQVVGRSGRYAGKRGFMTLTLHDHRQQPPLYRTQFVMR</sequence>
<dbReference type="EMBL" id="FMHY01000002">
    <property type="protein sequence ID" value="SCL59847.1"/>
    <property type="molecule type" value="Genomic_DNA"/>
</dbReference>
<evidence type="ECO:0000313" key="2">
    <source>
        <dbReference type="EMBL" id="SCL59847.1"/>
    </source>
</evidence>
<dbReference type="GO" id="GO:0016853">
    <property type="term" value="F:isomerase activity"/>
    <property type="evidence" value="ECO:0007669"/>
    <property type="project" value="InterPro"/>
</dbReference>
<organism evidence="2 3">
    <name type="scientific">Micromonospora eburnea</name>
    <dbReference type="NCBI Taxonomy" id="227316"/>
    <lineage>
        <taxon>Bacteria</taxon>
        <taxon>Bacillati</taxon>
        <taxon>Actinomycetota</taxon>
        <taxon>Actinomycetes</taxon>
        <taxon>Micromonosporales</taxon>
        <taxon>Micromonosporaceae</taxon>
        <taxon>Micromonospora</taxon>
    </lineage>
</organism>
<dbReference type="Pfam" id="PF18678">
    <property type="entry name" value="AOC_like"/>
    <property type="match status" value="1"/>
</dbReference>
<evidence type="ECO:0000259" key="1">
    <source>
        <dbReference type="Pfam" id="PF18678"/>
    </source>
</evidence>
<protein>
    <recommendedName>
        <fullName evidence="1">Allene oxide cyclase barrel-like domain-containing protein</fullName>
    </recommendedName>
</protein>
<dbReference type="OrthoDB" id="3530112at2"/>
<dbReference type="InterPro" id="IPR041013">
    <property type="entry name" value="AOC-like"/>
</dbReference>
<feature type="domain" description="Allene oxide cyclase barrel-like" evidence="1">
    <location>
        <begin position="96"/>
        <end position="186"/>
    </location>
</feature>
<dbReference type="STRING" id="227316.GA0070604_4156"/>
<keyword evidence="3" id="KW-1185">Reference proteome</keyword>
<accession>A0A1C6V0W8</accession>
<gene>
    <name evidence="2" type="ORF">GA0070604_4156</name>
</gene>
<reference evidence="3" key="1">
    <citation type="submission" date="2016-06" db="EMBL/GenBank/DDBJ databases">
        <authorList>
            <person name="Varghese N."/>
            <person name="Submissions Spin"/>
        </authorList>
    </citation>
    <scope>NUCLEOTIDE SEQUENCE [LARGE SCALE GENOMIC DNA]</scope>
    <source>
        <strain evidence="3">DSM 44814</strain>
    </source>
</reference>
<dbReference type="RefSeq" id="WP_091120898.1">
    <property type="nucleotide sequence ID" value="NZ_FMHY01000002.1"/>
</dbReference>
<dbReference type="Proteomes" id="UP000199696">
    <property type="component" value="Unassembled WGS sequence"/>
</dbReference>
<dbReference type="GO" id="GO:0017000">
    <property type="term" value="P:antibiotic biosynthetic process"/>
    <property type="evidence" value="ECO:0007669"/>
    <property type="project" value="InterPro"/>
</dbReference>
<name>A0A1C6V0W8_9ACTN</name>